<feature type="transmembrane region" description="Helical" evidence="2">
    <location>
        <begin position="310"/>
        <end position="329"/>
    </location>
</feature>
<name>A0A409VDL0_9AGAR</name>
<evidence type="ECO:0000313" key="5">
    <source>
        <dbReference type="Proteomes" id="UP000284842"/>
    </source>
</evidence>
<dbReference type="Pfam" id="PF11937">
    <property type="entry name" value="DUF3455"/>
    <property type="match status" value="1"/>
</dbReference>
<comment type="caution">
    <text evidence="4">The sequence shown here is derived from an EMBL/GenBank/DDBJ whole genome shotgun (WGS) entry which is preliminary data.</text>
</comment>
<dbReference type="Pfam" id="PF20152">
    <property type="entry name" value="DUF6534"/>
    <property type="match status" value="1"/>
</dbReference>
<dbReference type="Proteomes" id="UP000284842">
    <property type="component" value="Unassembled WGS sequence"/>
</dbReference>
<keyword evidence="5" id="KW-1185">Reference proteome</keyword>
<evidence type="ECO:0000313" key="4">
    <source>
        <dbReference type="EMBL" id="PPQ63120.1"/>
    </source>
</evidence>
<accession>A0A409VDL0</accession>
<organism evidence="4 5">
    <name type="scientific">Panaeolus cyanescens</name>
    <dbReference type="NCBI Taxonomy" id="181874"/>
    <lineage>
        <taxon>Eukaryota</taxon>
        <taxon>Fungi</taxon>
        <taxon>Dikarya</taxon>
        <taxon>Basidiomycota</taxon>
        <taxon>Agaricomycotina</taxon>
        <taxon>Agaricomycetes</taxon>
        <taxon>Agaricomycetidae</taxon>
        <taxon>Agaricales</taxon>
        <taxon>Agaricineae</taxon>
        <taxon>Galeropsidaceae</taxon>
        <taxon>Panaeolus</taxon>
    </lineage>
</organism>
<dbReference type="InterPro" id="IPR021851">
    <property type="entry name" value="DUF3455"/>
</dbReference>
<sequence>MAVAAGSSMAKPGKKDKGCDISKLQLVLPPNPANSTGLAPPPNPATAVLLGVGYQNYTCSAQGKYTAVGAVADLFDLSCLSKNKKDFAEVEDKAYNQWISTRQAKFNPKDCGGSAPPFVGYHFFQPTAAGGIAPVWDLRTYMRNPDAYVVGARVAGVPAPDGNGKNVDWLELKGVEGSLAGPIYRTETRGGVAPAACSPGVSLPFQVKYTTKYFNPTRKTVNTYLYGIVTYQYFAYFNTQFNDPLWVKATVCALFVIDSVHSASIQNYGRPEALLVAVWTYGFTVFITALVALFTQVFLSYRILRMTRSVYVYAMTLGLAIVSFGLGIACTTKTWLVKTVFEFPEINAFLAAWLSMQVAVDAIICGILVYHLTQSRTGFERSDTAINRLMRTSIQTVFFVAQPNTQMYCFFGLPISRLYTNTLMDTLLCREYLRDLFKQRETVGTFLFAHFGRNVDLLQNEQFRTTATTGDVKLHVIPQDMTDMKFDNVNLNAIADEPECQCQCKRHSSELGSATRDYTSKSRKTSEQKDPLHDEDPC</sequence>
<protein>
    <recommendedName>
        <fullName evidence="3">DUF6534 domain-containing protein</fullName>
    </recommendedName>
</protein>
<gene>
    <name evidence="4" type="ORF">CVT24_005831</name>
</gene>
<feature type="region of interest" description="Disordered" evidence="1">
    <location>
        <begin position="507"/>
        <end position="538"/>
    </location>
</feature>
<keyword evidence="2" id="KW-0812">Transmembrane</keyword>
<feature type="transmembrane region" description="Helical" evidence="2">
    <location>
        <begin position="349"/>
        <end position="372"/>
    </location>
</feature>
<evidence type="ECO:0000256" key="2">
    <source>
        <dbReference type="SAM" id="Phobius"/>
    </source>
</evidence>
<proteinExistence type="predicted"/>
<dbReference type="PANTHER" id="PTHR35567">
    <property type="entry name" value="MALATE DEHYDROGENASE (AFU_ORTHOLOGUE AFUA_2G13800)"/>
    <property type="match status" value="1"/>
</dbReference>
<keyword evidence="2" id="KW-1133">Transmembrane helix</keyword>
<keyword evidence="2" id="KW-0472">Membrane</keyword>
<evidence type="ECO:0000259" key="3">
    <source>
        <dbReference type="Pfam" id="PF20152"/>
    </source>
</evidence>
<dbReference type="EMBL" id="NHTK01006131">
    <property type="protein sequence ID" value="PPQ63120.1"/>
    <property type="molecule type" value="Genomic_DNA"/>
</dbReference>
<dbReference type="PANTHER" id="PTHR35567:SF1">
    <property type="entry name" value="CONSERVED FUNGAL PROTEIN (AFU_ORTHOLOGUE AFUA_1G14230)"/>
    <property type="match status" value="1"/>
</dbReference>
<reference evidence="4 5" key="1">
    <citation type="journal article" date="2018" name="Evol. Lett.">
        <title>Horizontal gene cluster transfer increased hallucinogenic mushroom diversity.</title>
        <authorList>
            <person name="Reynolds H.T."/>
            <person name="Vijayakumar V."/>
            <person name="Gluck-Thaler E."/>
            <person name="Korotkin H.B."/>
            <person name="Matheny P.B."/>
            <person name="Slot J.C."/>
        </authorList>
    </citation>
    <scope>NUCLEOTIDE SEQUENCE [LARGE SCALE GENOMIC DNA]</scope>
    <source>
        <strain evidence="4 5">2629</strain>
    </source>
</reference>
<dbReference type="InParanoid" id="A0A409VDL0"/>
<evidence type="ECO:0000256" key="1">
    <source>
        <dbReference type="SAM" id="MobiDB-lite"/>
    </source>
</evidence>
<feature type="transmembrane region" description="Helical" evidence="2">
    <location>
        <begin position="273"/>
        <end position="298"/>
    </location>
</feature>
<dbReference type="InterPro" id="IPR045339">
    <property type="entry name" value="DUF6534"/>
</dbReference>
<dbReference type="OrthoDB" id="2562493at2759"/>
<dbReference type="AlphaFoldDB" id="A0A409VDL0"/>
<feature type="domain" description="DUF6534" evidence="3">
    <location>
        <begin position="358"/>
        <end position="431"/>
    </location>
</feature>
<feature type="compositionally biased region" description="Basic and acidic residues" evidence="1">
    <location>
        <begin position="518"/>
        <end position="538"/>
    </location>
</feature>